<evidence type="ECO:0000256" key="1">
    <source>
        <dbReference type="ARBA" id="ARBA00006252"/>
    </source>
</evidence>
<accession>A0ABW1NWY4</accession>
<organism evidence="4 5">
    <name type="scientific">Saccharothrix lopnurensis</name>
    <dbReference type="NCBI Taxonomy" id="1670621"/>
    <lineage>
        <taxon>Bacteria</taxon>
        <taxon>Bacillati</taxon>
        <taxon>Actinomycetota</taxon>
        <taxon>Actinomycetes</taxon>
        <taxon>Pseudonocardiales</taxon>
        <taxon>Pseudonocardiaceae</taxon>
        <taxon>Saccharothrix</taxon>
    </lineage>
</organism>
<evidence type="ECO:0000313" key="4">
    <source>
        <dbReference type="EMBL" id="MFC6087751.1"/>
    </source>
</evidence>
<dbReference type="InterPro" id="IPR003680">
    <property type="entry name" value="Flavodoxin_fold"/>
</dbReference>
<evidence type="ECO:0000256" key="2">
    <source>
        <dbReference type="ARBA" id="ARBA00023002"/>
    </source>
</evidence>
<dbReference type="GO" id="GO:0016491">
    <property type="term" value="F:oxidoreductase activity"/>
    <property type="evidence" value="ECO:0007669"/>
    <property type="project" value="UniProtKB-KW"/>
</dbReference>
<feature type="domain" description="Flavodoxin-like fold" evidence="3">
    <location>
        <begin position="12"/>
        <end position="219"/>
    </location>
</feature>
<sequence length="269" mass="29681">MTIAHPPKPGTALWVYAHPRRESLNGRLLQAGTKALSQRCEVTVSDLYGQGFDPVLSERDLGEPPGRPGNIAELAGEAHARGQLPAEVREEQARLAAAELLVLQFPLWWYGPPAILKGWFDRVLTNGFAYGDLDPELGVPRRYGDGGLVGRRALVVVTAGEDERSIGRRGISGDLDSLLFPLTHGVLWYVGIEVLDLHVVHDADGLGREAVEQQVERLVTRLDGLATEPARRFRRLRDGDYRGTRALREDLAPGRTDLGIHLAEDDRPR</sequence>
<dbReference type="RefSeq" id="WP_380631643.1">
    <property type="nucleotide sequence ID" value="NZ_JBHSQO010000001.1"/>
</dbReference>
<name>A0ABW1NWY4_9PSEU</name>
<comment type="similarity">
    <text evidence="1">Belongs to the NAD(P)H dehydrogenase (quinone) family.</text>
</comment>
<dbReference type="SUPFAM" id="SSF52218">
    <property type="entry name" value="Flavoproteins"/>
    <property type="match status" value="1"/>
</dbReference>
<dbReference type="EC" id="1.-.-.-" evidence="4"/>
<protein>
    <submittedName>
        <fullName evidence="4">NAD(P)H-dependent oxidoreductase</fullName>
        <ecNumber evidence="4">1.-.-.-</ecNumber>
        <ecNumber evidence="4">1.6.99.-</ecNumber>
    </submittedName>
</protein>
<dbReference type="PANTHER" id="PTHR10204">
    <property type="entry name" value="NAD P H OXIDOREDUCTASE-RELATED"/>
    <property type="match status" value="1"/>
</dbReference>
<dbReference type="InterPro" id="IPR051545">
    <property type="entry name" value="NAD(P)H_dehydrogenase_qn"/>
</dbReference>
<proteinExistence type="inferred from homology"/>
<evidence type="ECO:0000313" key="5">
    <source>
        <dbReference type="Proteomes" id="UP001596220"/>
    </source>
</evidence>
<keyword evidence="5" id="KW-1185">Reference proteome</keyword>
<dbReference type="PANTHER" id="PTHR10204:SF34">
    <property type="entry name" value="NAD(P)H DEHYDROGENASE [QUINONE] 1 ISOFORM 1"/>
    <property type="match status" value="1"/>
</dbReference>
<keyword evidence="2 4" id="KW-0560">Oxidoreductase</keyword>
<dbReference type="InterPro" id="IPR029039">
    <property type="entry name" value="Flavoprotein-like_sf"/>
</dbReference>
<gene>
    <name evidence="4" type="ORF">ACFP3R_00530</name>
</gene>
<comment type="caution">
    <text evidence="4">The sequence shown here is derived from an EMBL/GenBank/DDBJ whole genome shotgun (WGS) entry which is preliminary data.</text>
</comment>
<dbReference type="Gene3D" id="3.40.50.360">
    <property type="match status" value="1"/>
</dbReference>
<dbReference type="Pfam" id="PF02525">
    <property type="entry name" value="Flavodoxin_2"/>
    <property type="match status" value="1"/>
</dbReference>
<dbReference type="EC" id="1.6.99.-" evidence="4"/>
<dbReference type="Proteomes" id="UP001596220">
    <property type="component" value="Unassembled WGS sequence"/>
</dbReference>
<reference evidence="5" key="1">
    <citation type="journal article" date="2019" name="Int. J. Syst. Evol. Microbiol.">
        <title>The Global Catalogue of Microorganisms (GCM) 10K type strain sequencing project: providing services to taxonomists for standard genome sequencing and annotation.</title>
        <authorList>
            <consortium name="The Broad Institute Genomics Platform"/>
            <consortium name="The Broad Institute Genome Sequencing Center for Infectious Disease"/>
            <person name="Wu L."/>
            <person name="Ma J."/>
        </authorList>
    </citation>
    <scope>NUCLEOTIDE SEQUENCE [LARGE SCALE GENOMIC DNA]</scope>
    <source>
        <strain evidence="5">CGMCC 4.7246</strain>
    </source>
</reference>
<evidence type="ECO:0000259" key="3">
    <source>
        <dbReference type="Pfam" id="PF02525"/>
    </source>
</evidence>
<dbReference type="EMBL" id="JBHSQO010000001">
    <property type="protein sequence ID" value="MFC6087751.1"/>
    <property type="molecule type" value="Genomic_DNA"/>
</dbReference>